<feature type="chain" id="PRO_5037869770" evidence="1">
    <location>
        <begin position="25"/>
        <end position="185"/>
    </location>
</feature>
<gene>
    <name evidence="2" type="ORF">AsAng_0054810</name>
</gene>
<accession>A0A915YKE2</accession>
<keyword evidence="3" id="KW-1185">Reference proteome</keyword>
<dbReference type="AlphaFoldDB" id="A0A915YKE2"/>
<name>A0A915YKE2_9BACT</name>
<evidence type="ECO:0000313" key="3">
    <source>
        <dbReference type="Proteomes" id="UP001060919"/>
    </source>
</evidence>
<dbReference type="RefSeq" id="WP_264789915.1">
    <property type="nucleotide sequence ID" value="NZ_AP026867.1"/>
</dbReference>
<dbReference type="Proteomes" id="UP001060919">
    <property type="component" value="Chromosome"/>
</dbReference>
<reference evidence="2" key="1">
    <citation type="submission" date="2022-09" db="EMBL/GenBank/DDBJ databases">
        <title>Aureispira anguillicida sp. nov., isolated from Leptocephalus of Japanese eel Anguilla japonica.</title>
        <authorList>
            <person name="Yuasa K."/>
            <person name="Mekata T."/>
            <person name="Ikunari K."/>
        </authorList>
    </citation>
    <scope>NUCLEOTIDE SEQUENCE</scope>
    <source>
        <strain evidence="2">EL160426</strain>
    </source>
</reference>
<keyword evidence="1" id="KW-0732">Signal</keyword>
<dbReference type="EMBL" id="AP026867">
    <property type="protein sequence ID" value="BDS14700.1"/>
    <property type="molecule type" value="Genomic_DNA"/>
</dbReference>
<evidence type="ECO:0000256" key="1">
    <source>
        <dbReference type="SAM" id="SignalP"/>
    </source>
</evidence>
<evidence type="ECO:0000313" key="2">
    <source>
        <dbReference type="EMBL" id="BDS14700.1"/>
    </source>
</evidence>
<organism evidence="2 3">
    <name type="scientific">Aureispira anguillae</name>
    <dbReference type="NCBI Taxonomy" id="2864201"/>
    <lineage>
        <taxon>Bacteria</taxon>
        <taxon>Pseudomonadati</taxon>
        <taxon>Bacteroidota</taxon>
        <taxon>Saprospiria</taxon>
        <taxon>Saprospirales</taxon>
        <taxon>Saprospiraceae</taxon>
        <taxon>Aureispira</taxon>
    </lineage>
</organism>
<sequence>MKNYYALLLLVIIASQNYSTTALYAQSIFSLQSSGLMLTDWDIQSSDFMPNRTAMREMDFLSHHFLTLSNQRHFSYINPMSSEITKNLYSQNIPLVLFATATRGNTQPISFEKTNLAPYAPTYIPSSSTHWYVGDRLFAVDNSAFFGIEFDSSFAYKNGVIRIGDSSEKALVILVSLNLPKKKLF</sequence>
<proteinExistence type="predicted"/>
<feature type="signal peptide" evidence="1">
    <location>
        <begin position="1"/>
        <end position="24"/>
    </location>
</feature>
<protein>
    <submittedName>
        <fullName evidence="2">Uncharacterized protein</fullName>
    </submittedName>
</protein>
<dbReference type="KEGG" id="aup:AsAng_0054810"/>